<organism evidence="2 3">
    <name type="scientific">Pyrobaculum ferrireducens</name>
    <dbReference type="NCBI Taxonomy" id="1104324"/>
    <lineage>
        <taxon>Archaea</taxon>
        <taxon>Thermoproteota</taxon>
        <taxon>Thermoprotei</taxon>
        <taxon>Thermoproteales</taxon>
        <taxon>Thermoproteaceae</taxon>
        <taxon>Pyrobaculum</taxon>
    </lineage>
</organism>
<evidence type="ECO:0000313" key="2">
    <source>
        <dbReference type="EMBL" id="AET32508.1"/>
    </source>
</evidence>
<protein>
    <submittedName>
        <fullName evidence="2">Uncharacterized protein</fullName>
    </submittedName>
</protein>
<evidence type="ECO:0000256" key="1">
    <source>
        <dbReference type="SAM" id="Phobius"/>
    </source>
</evidence>
<dbReference type="RefSeq" id="WP_014288336.1">
    <property type="nucleotide sequence ID" value="NC_016645.1"/>
</dbReference>
<dbReference type="Proteomes" id="UP000005867">
    <property type="component" value="Chromosome"/>
</dbReference>
<gene>
    <name evidence="2" type="ORF">P186_1072</name>
</gene>
<dbReference type="AlphaFoldDB" id="G7VC08"/>
<dbReference type="BioCyc" id="PSP1104324:GJSN-1047-MONOMER"/>
<accession>G7VC08</accession>
<sequence length="408" mass="46805">MWISLLITGLLLTAAPALADQLGYFHAFVEPINSFTDFCVDEKAVYLLENFKGLTQIIVVDLVEERLARWVINGSWIRCAARGPHLYLLNPSGRLAVYDVKSRSLIRSVTLPPYLKFVAISADKLIVGYPEVVEIYQVDTLELVYRMQIELYDYLILQDGVLIDTPRDWILVGDEIVTINFSLVRCCPVKIGDVVYVLTPNGTLALYQGSRKIREVPLSEPWGVIETDGRYIYKIVKHQYLNVVVYDKDLNKINNFTLLESSTGMLGIHGRMKRARFYQSGNYTVIFTENWVKISIFKVDVKKIKPGRLTVCYITLLLRDAPASINHFVTSRHGPCLTIPRLIPGVYEVRAESLLWGLEYYWRGEVTPGRETTVYIYHQDDIFLIFAIGLITFVIVYRLVEKTWPQFS</sequence>
<dbReference type="GeneID" id="11595328"/>
<keyword evidence="1" id="KW-1133">Transmembrane helix</keyword>
<proteinExistence type="predicted"/>
<dbReference type="HOGENOM" id="CLU_673723_0_0_2"/>
<dbReference type="EMBL" id="CP003098">
    <property type="protein sequence ID" value="AET32508.1"/>
    <property type="molecule type" value="Genomic_DNA"/>
</dbReference>
<dbReference type="InterPro" id="IPR011044">
    <property type="entry name" value="Quino_amine_DH_bsu"/>
</dbReference>
<dbReference type="eggNOG" id="arCOG10888">
    <property type="taxonomic scope" value="Archaea"/>
</dbReference>
<keyword evidence="1" id="KW-0472">Membrane</keyword>
<dbReference type="STRING" id="1104324.P186_1072"/>
<dbReference type="SUPFAM" id="SSF50969">
    <property type="entry name" value="YVTN repeat-like/Quinoprotein amine dehydrogenase"/>
    <property type="match status" value="1"/>
</dbReference>
<reference evidence="2 3" key="1">
    <citation type="journal article" date="2012" name="J. Bacteriol.">
        <title>Complete genome sequence of strain 1860, a crenarchaeon of the genus pyrobaculum able to grow with various electron acceptors.</title>
        <authorList>
            <person name="Mardanov A.V."/>
            <person name="Gumerov V.M."/>
            <person name="Slobodkina G.B."/>
            <person name="Beletsky A.V."/>
            <person name="Bonch-Osmolovskaya E.A."/>
            <person name="Ravin N.V."/>
            <person name="Skryabin K.G."/>
        </authorList>
    </citation>
    <scope>NUCLEOTIDE SEQUENCE [LARGE SCALE GENOMIC DNA]</scope>
    <source>
        <strain evidence="2 3">1860</strain>
    </source>
</reference>
<feature type="transmembrane region" description="Helical" evidence="1">
    <location>
        <begin position="382"/>
        <end position="400"/>
    </location>
</feature>
<evidence type="ECO:0000313" key="3">
    <source>
        <dbReference type="Proteomes" id="UP000005867"/>
    </source>
</evidence>
<keyword evidence="3" id="KW-1185">Reference proteome</keyword>
<dbReference type="KEGG" id="pyr:P186_1072"/>
<name>G7VC08_9CREN</name>
<keyword evidence="1" id="KW-0812">Transmembrane</keyword>